<dbReference type="Pfam" id="PF14499">
    <property type="entry name" value="DUF4437"/>
    <property type="match status" value="1"/>
</dbReference>
<accession>A0ABU4XAT1</accession>
<feature type="chain" id="PRO_5046472379" evidence="1">
    <location>
        <begin position="21"/>
        <end position="155"/>
    </location>
</feature>
<keyword evidence="3" id="KW-1185">Reference proteome</keyword>
<evidence type="ECO:0000313" key="2">
    <source>
        <dbReference type="EMBL" id="MDX8471897.1"/>
    </source>
</evidence>
<sequence>MLKSTAAMLLLLISSSPLLAEDMPAPVNAGAIKWGPAPSFLPAGAKIAVIAGDPSKQGMFVLRLDMPKNYAIAAHNHPTSEYVTVISGDFHIGMGDKLDKAKGIHLTRGGFGVAPARMNHYAWTTSRTIVQVHGEGPFAITYVNKADDPSNKPSQ</sequence>
<comment type="caution">
    <text evidence="2">The sequence shown here is derived from an EMBL/GenBank/DDBJ whole genome shotgun (WGS) entry which is preliminary data.</text>
</comment>
<proteinExistence type="predicted"/>
<dbReference type="CDD" id="cd06989">
    <property type="entry name" value="cupin_DRT102"/>
    <property type="match status" value="1"/>
</dbReference>
<evidence type="ECO:0000313" key="3">
    <source>
        <dbReference type="Proteomes" id="UP001271780"/>
    </source>
</evidence>
<organism evidence="2 3">
    <name type="scientific">Mesorhizobium dulcispinae</name>
    <dbReference type="NCBI Taxonomy" id="3072316"/>
    <lineage>
        <taxon>Bacteria</taxon>
        <taxon>Pseudomonadati</taxon>
        <taxon>Pseudomonadota</taxon>
        <taxon>Alphaproteobacteria</taxon>
        <taxon>Hyphomicrobiales</taxon>
        <taxon>Phyllobacteriaceae</taxon>
        <taxon>Mesorhizobium</taxon>
    </lineage>
</organism>
<dbReference type="EMBL" id="JAVIIZ010000003">
    <property type="protein sequence ID" value="MDX8471897.1"/>
    <property type="molecule type" value="Genomic_DNA"/>
</dbReference>
<dbReference type="SUPFAM" id="SSF51182">
    <property type="entry name" value="RmlC-like cupins"/>
    <property type="match status" value="1"/>
</dbReference>
<dbReference type="Gene3D" id="2.60.120.10">
    <property type="entry name" value="Jelly Rolls"/>
    <property type="match status" value="1"/>
</dbReference>
<dbReference type="InterPro" id="IPR014710">
    <property type="entry name" value="RmlC-like_jellyroll"/>
</dbReference>
<keyword evidence="1" id="KW-0732">Signal</keyword>
<dbReference type="Proteomes" id="UP001271780">
    <property type="component" value="Unassembled WGS sequence"/>
</dbReference>
<gene>
    <name evidence="2" type="ORF">RFM27_07435</name>
</gene>
<evidence type="ECO:0000256" key="1">
    <source>
        <dbReference type="SAM" id="SignalP"/>
    </source>
</evidence>
<dbReference type="RefSeq" id="WP_320316213.1">
    <property type="nucleotide sequence ID" value="NZ_JAVIIZ010000003.1"/>
</dbReference>
<protein>
    <submittedName>
        <fullName evidence="2">Cupin domain-containing protein</fullName>
    </submittedName>
</protein>
<dbReference type="InterPro" id="IPR028013">
    <property type="entry name" value="DUF4437"/>
</dbReference>
<feature type="signal peptide" evidence="1">
    <location>
        <begin position="1"/>
        <end position="20"/>
    </location>
</feature>
<reference evidence="2 3" key="1">
    <citation type="submission" date="2023-08" db="EMBL/GenBank/DDBJ databases">
        <title>Implementing the SeqCode for naming new Mesorhizobium species isolated from Vachellia karroo root nodules.</title>
        <authorList>
            <person name="Van Lill M."/>
        </authorList>
    </citation>
    <scope>NUCLEOTIDE SEQUENCE [LARGE SCALE GENOMIC DNA]</scope>
    <source>
        <strain evidence="2 3">VK23A</strain>
    </source>
</reference>
<name>A0ABU4XAT1_9HYPH</name>
<dbReference type="InterPro" id="IPR011051">
    <property type="entry name" value="RmlC_Cupin_sf"/>
</dbReference>